<dbReference type="InterPro" id="IPR042100">
    <property type="entry name" value="Bug_dom1"/>
</dbReference>
<dbReference type="InterPro" id="IPR005064">
    <property type="entry name" value="BUG"/>
</dbReference>
<dbReference type="Pfam" id="PF03401">
    <property type="entry name" value="TctC"/>
    <property type="match status" value="1"/>
</dbReference>
<comment type="similarity">
    <text evidence="1">Belongs to the UPF0065 (bug) family.</text>
</comment>
<gene>
    <name evidence="2" type="ORF">JI739_10890</name>
</gene>
<sequence length="305" mass="31454">MAVQVGAQQAYPTQPIRLVVPFAPGGTVDILARLIAQQIASPLGQSVIVENKPGAGSALGSDFVAKAPADGYTLLMASTSSMVINPNLQKLPYQLSNFAPVTLVASVPHVIVVNPKVPAKNLKEFLAYAKQAGKVNYATAGTGTPHHLSGALLAHMGGVSMTDVPYKGTGPALVDVISGQVEIMSVDLPPALPHIASGKVRALGVAAKKRAPQAPDIPTIAEAGLPGFEVTGWYGVVAPAGVPQPVIDKLAVAISQAMGSAEMKEKLAQLGATPEGISSKDFGDFMGKESTKWSNVIKTANIKIE</sequence>
<dbReference type="CDD" id="cd13578">
    <property type="entry name" value="PBP2_Bug27"/>
    <property type="match status" value="1"/>
</dbReference>
<proteinExistence type="inferred from homology"/>
<organism evidence="2 3">
    <name type="scientific">Ramlibacter aurantiacus</name>
    <dbReference type="NCBI Taxonomy" id="2801330"/>
    <lineage>
        <taxon>Bacteria</taxon>
        <taxon>Pseudomonadati</taxon>
        <taxon>Pseudomonadota</taxon>
        <taxon>Betaproteobacteria</taxon>
        <taxon>Burkholderiales</taxon>
        <taxon>Comamonadaceae</taxon>
        <taxon>Ramlibacter</taxon>
    </lineage>
</organism>
<dbReference type="EMBL" id="JAEQNA010000003">
    <property type="protein sequence ID" value="MBL0420851.1"/>
    <property type="molecule type" value="Genomic_DNA"/>
</dbReference>
<dbReference type="SUPFAM" id="SSF53850">
    <property type="entry name" value="Periplasmic binding protein-like II"/>
    <property type="match status" value="1"/>
</dbReference>
<dbReference type="AlphaFoldDB" id="A0A936ZQU9"/>
<evidence type="ECO:0000313" key="3">
    <source>
        <dbReference type="Proteomes" id="UP000613011"/>
    </source>
</evidence>
<dbReference type="Proteomes" id="UP000613011">
    <property type="component" value="Unassembled WGS sequence"/>
</dbReference>
<keyword evidence="3" id="KW-1185">Reference proteome</keyword>
<evidence type="ECO:0000313" key="2">
    <source>
        <dbReference type="EMBL" id="MBL0420851.1"/>
    </source>
</evidence>
<reference evidence="2" key="1">
    <citation type="submission" date="2021-01" db="EMBL/GenBank/DDBJ databases">
        <title>Ramlibacter sp. strain AW1 16S ribosomal RNA gene Genome sequencing and assembly.</title>
        <authorList>
            <person name="Kang M."/>
        </authorList>
    </citation>
    <scope>NUCLEOTIDE SEQUENCE</scope>
    <source>
        <strain evidence="2">AW1</strain>
    </source>
</reference>
<dbReference type="PANTHER" id="PTHR42928">
    <property type="entry name" value="TRICARBOXYLATE-BINDING PROTEIN"/>
    <property type="match status" value="1"/>
</dbReference>
<dbReference type="Gene3D" id="3.40.190.10">
    <property type="entry name" value="Periplasmic binding protein-like II"/>
    <property type="match status" value="1"/>
</dbReference>
<dbReference type="PANTHER" id="PTHR42928:SF5">
    <property type="entry name" value="BLR1237 PROTEIN"/>
    <property type="match status" value="1"/>
</dbReference>
<dbReference type="Gene3D" id="3.40.190.150">
    <property type="entry name" value="Bordetella uptake gene, domain 1"/>
    <property type="match status" value="1"/>
</dbReference>
<accession>A0A936ZQU9</accession>
<protein>
    <submittedName>
        <fullName evidence="2">Tripartite tricarboxylate transporter substrate binding protein</fullName>
    </submittedName>
</protein>
<dbReference type="PIRSF" id="PIRSF017082">
    <property type="entry name" value="YflP"/>
    <property type="match status" value="1"/>
</dbReference>
<comment type="caution">
    <text evidence="2">The sequence shown here is derived from an EMBL/GenBank/DDBJ whole genome shotgun (WGS) entry which is preliminary data.</text>
</comment>
<name>A0A936ZQU9_9BURK</name>
<evidence type="ECO:0000256" key="1">
    <source>
        <dbReference type="ARBA" id="ARBA00006987"/>
    </source>
</evidence>